<evidence type="ECO:0000256" key="3">
    <source>
        <dbReference type="ARBA" id="ARBA00022741"/>
    </source>
</evidence>
<comment type="cofactor">
    <cofactor evidence="7">
        <name>Mg(2+)</name>
        <dbReference type="ChEBI" id="CHEBI:18420"/>
    </cofactor>
    <text evidence="7">Binds 1 Mg(2+) ion per subunit.</text>
</comment>
<feature type="binding site" evidence="7">
    <location>
        <begin position="188"/>
        <end position="189"/>
    </location>
    <ligand>
        <name>substrate</name>
    </ligand>
</feature>
<dbReference type="InterPro" id="IPR020922">
    <property type="entry name" value="dITP/XTP_pyrophosphatase"/>
</dbReference>
<dbReference type="EC" id="3.6.1.66" evidence="7"/>
<evidence type="ECO:0000313" key="10">
    <source>
        <dbReference type="Proteomes" id="UP001242480"/>
    </source>
</evidence>
<feature type="binding site" evidence="7">
    <location>
        <begin position="160"/>
        <end position="163"/>
    </location>
    <ligand>
        <name>substrate</name>
    </ligand>
</feature>
<dbReference type="EMBL" id="JAUSVX010000025">
    <property type="protein sequence ID" value="MDQ0474674.1"/>
    <property type="molecule type" value="Genomic_DNA"/>
</dbReference>
<comment type="function">
    <text evidence="7">Pyrophosphatase that catalyzes the hydrolysis of nucleoside triphosphates to their monophosphate derivatives, with a high preference for the non-canonical purine nucleotides XTP (xanthosine triphosphate), dITP (deoxyinosine triphosphate) and ITP. Seems to function as a house-cleaning enzyme that removes non-canonical purine nucleotides from the nucleotide pool, thus preventing their incorporation into DNA/RNA and avoiding chromosomal lesions.</text>
</comment>
<dbReference type="NCBIfam" id="TIGR00042">
    <property type="entry name" value="RdgB/HAM1 family non-canonical purine NTP pyrophosphatase"/>
    <property type="match status" value="1"/>
</dbReference>
<gene>
    <name evidence="9" type="ORF">QO011_007715</name>
</gene>
<comment type="catalytic activity">
    <reaction evidence="7">
        <text>dITP + H2O = dIMP + diphosphate + H(+)</text>
        <dbReference type="Rhea" id="RHEA:28342"/>
        <dbReference type="ChEBI" id="CHEBI:15377"/>
        <dbReference type="ChEBI" id="CHEBI:15378"/>
        <dbReference type="ChEBI" id="CHEBI:33019"/>
        <dbReference type="ChEBI" id="CHEBI:61194"/>
        <dbReference type="ChEBI" id="CHEBI:61382"/>
        <dbReference type="EC" id="3.6.1.66"/>
    </reaction>
</comment>
<dbReference type="Pfam" id="PF01725">
    <property type="entry name" value="Ham1p_like"/>
    <property type="match status" value="1"/>
</dbReference>
<keyword evidence="4 7" id="KW-0378">Hydrolase</keyword>
<feature type="binding site" evidence="7">
    <location>
        <position position="74"/>
    </location>
    <ligand>
        <name>Mg(2+)</name>
        <dbReference type="ChEBI" id="CHEBI:18420"/>
    </ligand>
</feature>
<dbReference type="PANTHER" id="PTHR11067:SF9">
    <property type="entry name" value="INOSINE TRIPHOSPHATE PYROPHOSPHATASE"/>
    <property type="match status" value="1"/>
</dbReference>
<feature type="active site" description="Proton acceptor" evidence="7">
    <location>
        <position position="74"/>
    </location>
</feature>
<comment type="similarity">
    <text evidence="1 7 8">Belongs to the HAM1 NTPase family.</text>
</comment>
<keyword evidence="5 7" id="KW-0460">Magnesium</keyword>
<evidence type="ECO:0000313" key="9">
    <source>
        <dbReference type="EMBL" id="MDQ0474674.1"/>
    </source>
</evidence>
<evidence type="ECO:0000256" key="2">
    <source>
        <dbReference type="ARBA" id="ARBA00022723"/>
    </source>
</evidence>
<proteinExistence type="inferred from homology"/>
<feature type="binding site" evidence="7">
    <location>
        <begin position="13"/>
        <end position="18"/>
    </location>
    <ligand>
        <name>substrate</name>
    </ligand>
</feature>
<dbReference type="PANTHER" id="PTHR11067">
    <property type="entry name" value="INOSINE TRIPHOSPHATE PYROPHOSPHATASE/HAM1 PROTEIN"/>
    <property type="match status" value="1"/>
</dbReference>
<evidence type="ECO:0000256" key="7">
    <source>
        <dbReference type="HAMAP-Rule" id="MF_01405"/>
    </source>
</evidence>
<evidence type="ECO:0000256" key="5">
    <source>
        <dbReference type="ARBA" id="ARBA00022842"/>
    </source>
</evidence>
<keyword evidence="6 7" id="KW-0546">Nucleotide metabolism</keyword>
<dbReference type="InterPro" id="IPR029001">
    <property type="entry name" value="ITPase-like_fam"/>
</dbReference>
<accession>A0ABU0JN00</accession>
<dbReference type="HAMAP" id="MF_01405">
    <property type="entry name" value="Non_canon_purine_NTPase"/>
    <property type="match status" value="1"/>
</dbReference>
<feature type="binding site" evidence="7">
    <location>
        <position position="45"/>
    </location>
    <ligand>
        <name>Mg(2+)</name>
        <dbReference type="ChEBI" id="CHEBI:18420"/>
    </ligand>
</feature>
<reference evidence="9 10" key="1">
    <citation type="submission" date="2023-07" db="EMBL/GenBank/DDBJ databases">
        <title>Genomic Encyclopedia of Type Strains, Phase IV (KMG-IV): sequencing the most valuable type-strain genomes for metagenomic binning, comparative biology and taxonomic classification.</title>
        <authorList>
            <person name="Goeker M."/>
        </authorList>
    </citation>
    <scope>NUCLEOTIDE SEQUENCE [LARGE SCALE GENOMIC DNA]</scope>
    <source>
        <strain evidence="9 10">DSM 19619</strain>
    </source>
</reference>
<evidence type="ECO:0000256" key="4">
    <source>
        <dbReference type="ARBA" id="ARBA00022801"/>
    </source>
</evidence>
<evidence type="ECO:0000256" key="6">
    <source>
        <dbReference type="ARBA" id="ARBA00023080"/>
    </source>
</evidence>
<keyword evidence="10" id="KW-1185">Reference proteome</keyword>
<evidence type="ECO:0000256" key="1">
    <source>
        <dbReference type="ARBA" id="ARBA00008023"/>
    </source>
</evidence>
<name>A0ABU0JN00_9HYPH</name>
<comment type="subunit">
    <text evidence="7">Homodimer.</text>
</comment>
<comment type="catalytic activity">
    <reaction evidence="7">
        <text>XTP + H2O = XMP + diphosphate + H(+)</text>
        <dbReference type="Rhea" id="RHEA:28610"/>
        <dbReference type="ChEBI" id="CHEBI:15377"/>
        <dbReference type="ChEBI" id="CHEBI:15378"/>
        <dbReference type="ChEBI" id="CHEBI:33019"/>
        <dbReference type="ChEBI" id="CHEBI:57464"/>
        <dbReference type="ChEBI" id="CHEBI:61314"/>
        <dbReference type="EC" id="3.6.1.66"/>
    </reaction>
</comment>
<protein>
    <recommendedName>
        <fullName evidence="7">dITP/XTP pyrophosphatase</fullName>
        <ecNumber evidence="7">3.6.1.66</ecNumber>
    </recommendedName>
    <alternativeName>
        <fullName evidence="7">Non-canonical purine NTP pyrophosphatase</fullName>
    </alternativeName>
    <alternativeName>
        <fullName evidence="7">Non-standard purine NTP pyrophosphatase</fullName>
    </alternativeName>
    <alternativeName>
        <fullName evidence="7">Nucleoside-triphosphate diphosphatase</fullName>
    </alternativeName>
    <alternativeName>
        <fullName evidence="7">Nucleoside-triphosphate pyrophosphatase</fullName>
        <shortName evidence="7">NTPase</shortName>
    </alternativeName>
</protein>
<keyword evidence="2 7" id="KW-0479">Metal-binding</keyword>
<dbReference type="Proteomes" id="UP001242480">
    <property type="component" value="Unassembled WGS sequence"/>
</dbReference>
<dbReference type="InterPro" id="IPR002637">
    <property type="entry name" value="RdgB/HAM1"/>
</dbReference>
<evidence type="ECO:0000256" key="8">
    <source>
        <dbReference type="RuleBase" id="RU003781"/>
    </source>
</evidence>
<feature type="binding site" evidence="7">
    <location>
        <position position="75"/>
    </location>
    <ligand>
        <name>substrate</name>
    </ligand>
</feature>
<organism evidence="9 10">
    <name type="scientific">Labrys wisconsinensis</name>
    <dbReference type="NCBI Taxonomy" id="425677"/>
    <lineage>
        <taxon>Bacteria</taxon>
        <taxon>Pseudomonadati</taxon>
        <taxon>Pseudomonadota</taxon>
        <taxon>Alphaproteobacteria</taxon>
        <taxon>Hyphomicrobiales</taxon>
        <taxon>Xanthobacteraceae</taxon>
        <taxon>Labrys</taxon>
    </lineage>
</organism>
<dbReference type="CDD" id="cd00515">
    <property type="entry name" value="HAM1"/>
    <property type="match status" value="1"/>
</dbReference>
<dbReference type="GO" id="GO:0036220">
    <property type="term" value="F:ITP diphosphatase activity"/>
    <property type="evidence" value="ECO:0007669"/>
    <property type="project" value="UniProtKB-EC"/>
</dbReference>
<dbReference type="Gene3D" id="3.90.950.10">
    <property type="match status" value="1"/>
</dbReference>
<comment type="caution">
    <text evidence="9">The sequence shown here is derived from an EMBL/GenBank/DDBJ whole genome shotgun (WGS) entry which is preliminary data.</text>
</comment>
<comment type="catalytic activity">
    <reaction evidence="7">
        <text>ITP + H2O = IMP + diphosphate + H(+)</text>
        <dbReference type="Rhea" id="RHEA:29399"/>
        <dbReference type="ChEBI" id="CHEBI:15377"/>
        <dbReference type="ChEBI" id="CHEBI:15378"/>
        <dbReference type="ChEBI" id="CHEBI:33019"/>
        <dbReference type="ChEBI" id="CHEBI:58053"/>
        <dbReference type="ChEBI" id="CHEBI:61402"/>
        <dbReference type="EC" id="3.6.1.66"/>
    </reaction>
</comment>
<sequence length="202" mass="21250">MSRKLTGRIVLATHNAGKLAEFRALMAPHGVDVTSAGELGLPVPEETGTTFSENARIKALAAVAATGLPAIADDSGLCVAALGGAPGVYTADWAGEPRDWTRAMGRVEAELANAKATTPEQRGATFVSLIAVVWPDGHTEEFEGRAEGTLVWPPRGSFGHGYDPMFQPDGSDRTFAEMGEAEKNTRSHRAKSFEKLAAACLG</sequence>
<dbReference type="RefSeq" id="WP_307284687.1">
    <property type="nucleotide sequence ID" value="NZ_JAUSVX010000025.1"/>
</dbReference>
<dbReference type="SUPFAM" id="SSF52972">
    <property type="entry name" value="ITPase-like"/>
    <property type="match status" value="1"/>
</dbReference>
<feature type="binding site" evidence="7">
    <location>
        <position position="183"/>
    </location>
    <ligand>
        <name>substrate</name>
    </ligand>
</feature>
<keyword evidence="3 7" id="KW-0547">Nucleotide-binding</keyword>